<dbReference type="GO" id="GO:0004252">
    <property type="term" value="F:serine-type endopeptidase activity"/>
    <property type="evidence" value="ECO:0007669"/>
    <property type="project" value="InterPro"/>
</dbReference>
<evidence type="ECO:0000256" key="4">
    <source>
        <dbReference type="SAM" id="MobiDB-lite"/>
    </source>
</evidence>
<dbReference type="Pfam" id="PF13365">
    <property type="entry name" value="Trypsin_2"/>
    <property type="match status" value="1"/>
</dbReference>
<dbReference type="InterPro" id="IPR051201">
    <property type="entry name" value="Chloro_Bact_Ser_Proteases"/>
</dbReference>
<dbReference type="SUPFAM" id="SSF50156">
    <property type="entry name" value="PDZ domain-like"/>
    <property type="match status" value="1"/>
</dbReference>
<keyword evidence="2 6" id="KW-0645">Protease</keyword>
<evidence type="ECO:0000256" key="2">
    <source>
        <dbReference type="ARBA" id="ARBA00022670"/>
    </source>
</evidence>
<keyword evidence="3" id="KW-0378">Hydrolase</keyword>
<dbReference type="SUPFAM" id="SSF50494">
    <property type="entry name" value="Trypsin-like serine proteases"/>
    <property type="match status" value="1"/>
</dbReference>
<comment type="similarity">
    <text evidence="1">Belongs to the peptidase S1C family.</text>
</comment>
<name>A0A318ENV2_9FIRM</name>
<dbReference type="InterPro" id="IPR036034">
    <property type="entry name" value="PDZ_sf"/>
</dbReference>
<sequence length="494" mass="51718">MFENDNENQENKQNNDYYDNSSSNTTDSDNTGESEGSDQRYSRAYYKAPYGSLDMNTNQSSGGNPGNNKKNNNKGGFGKKLAVVATLAVIGGGLAGGSFEAVRYVANEFNKTQVASVDLTGIESTGDSDADAKNTVGDDKTIASTEATTLATNVTDVSNVVETVMPSVVSITNVSTTQVQVPDFFGSFGDGTQQGGNTYEQEQESSGSGIIIQKNDSELLIVTNNHVVSDSTTLSVGFVDGSVVNAKIKGTDSDNDLAVIAVSLEDIDSSTLSQIKIADLGDSDQLKVGEAAIAIGNALGYGQSVTTGVISAVNREITVDNVTSSLIQTDAAINPGNSGGALLNMQGQVIGINSVKYSSTDVEGMGYAIPITKAIPIINELVTKETKDKVESEDIGYLGIQGLDVSEEAASAYNMPTGIYVREVLEGSAAETAGIKKGDIITKFDGSSVASMESLQDMLQYYAAGSTVTVTVQSTQDGEYQEKDIAVTLGRKTQ</sequence>
<dbReference type="InterPro" id="IPR009003">
    <property type="entry name" value="Peptidase_S1_PA"/>
</dbReference>
<dbReference type="Proteomes" id="UP000247523">
    <property type="component" value="Unassembled WGS sequence"/>
</dbReference>
<evidence type="ECO:0000256" key="3">
    <source>
        <dbReference type="ARBA" id="ARBA00022801"/>
    </source>
</evidence>
<dbReference type="GO" id="GO:0006508">
    <property type="term" value="P:proteolysis"/>
    <property type="evidence" value="ECO:0007669"/>
    <property type="project" value="UniProtKB-KW"/>
</dbReference>
<organism evidence="6 7">
    <name type="scientific">Lachnotalea glycerini</name>
    <dbReference type="NCBI Taxonomy" id="1763509"/>
    <lineage>
        <taxon>Bacteria</taxon>
        <taxon>Bacillati</taxon>
        <taxon>Bacillota</taxon>
        <taxon>Clostridia</taxon>
        <taxon>Lachnospirales</taxon>
        <taxon>Lachnospiraceae</taxon>
        <taxon>Lachnotalea</taxon>
    </lineage>
</organism>
<reference evidence="6 7" key="1">
    <citation type="submission" date="2018-05" db="EMBL/GenBank/DDBJ databases">
        <title>Genomic Encyclopedia of Type Strains, Phase IV (KMG-IV): sequencing the most valuable type-strain genomes for metagenomic binning, comparative biology and taxonomic classification.</title>
        <authorList>
            <person name="Goeker M."/>
        </authorList>
    </citation>
    <scope>NUCLEOTIDE SEQUENCE [LARGE SCALE GENOMIC DNA]</scope>
    <source>
        <strain evidence="6 7">DSM 28816</strain>
    </source>
</reference>
<dbReference type="InterPro" id="IPR001940">
    <property type="entry name" value="Peptidase_S1C"/>
</dbReference>
<evidence type="ECO:0000313" key="6">
    <source>
        <dbReference type="EMBL" id="PXV87303.1"/>
    </source>
</evidence>
<dbReference type="AlphaFoldDB" id="A0A318ENV2"/>
<dbReference type="PANTHER" id="PTHR43343">
    <property type="entry name" value="PEPTIDASE S12"/>
    <property type="match status" value="1"/>
</dbReference>
<dbReference type="Gene3D" id="2.40.10.10">
    <property type="entry name" value="Trypsin-like serine proteases"/>
    <property type="match status" value="2"/>
</dbReference>
<dbReference type="SMART" id="SM00228">
    <property type="entry name" value="PDZ"/>
    <property type="match status" value="1"/>
</dbReference>
<gene>
    <name evidence="6" type="ORF">C8E03_11064</name>
</gene>
<dbReference type="InterPro" id="IPR001478">
    <property type="entry name" value="PDZ"/>
</dbReference>
<dbReference type="Gene3D" id="2.30.42.10">
    <property type="match status" value="1"/>
</dbReference>
<feature type="region of interest" description="Disordered" evidence="4">
    <location>
        <begin position="1"/>
        <end position="74"/>
    </location>
</feature>
<feature type="domain" description="PDZ" evidence="5">
    <location>
        <begin position="402"/>
        <end position="476"/>
    </location>
</feature>
<dbReference type="Pfam" id="PF13180">
    <property type="entry name" value="PDZ_2"/>
    <property type="match status" value="1"/>
</dbReference>
<dbReference type="EMBL" id="QICS01000010">
    <property type="protein sequence ID" value="PXV87303.1"/>
    <property type="molecule type" value="Genomic_DNA"/>
</dbReference>
<dbReference type="CDD" id="cd06779">
    <property type="entry name" value="cpPDZ_Deg_HtrA-like"/>
    <property type="match status" value="1"/>
</dbReference>
<dbReference type="PROSITE" id="PS50106">
    <property type="entry name" value="PDZ"/>
    <property type="match status" value="1"/>
</dbReference>
<evidence type="ECO:0000259" key="5">
    <source>
        <dbReference type="PROSITE" id="PS50106"/>
    </source>
</evidence>
<dbReference type="PANTHER" id="PTHR43343:SF3">
    <property type="entry name" value="PROTEASE DO-LIKE 8, CHLOROPLASTIC"/>
    <property type="match status" value="1"/>
</dbReference>
<accession>A0A318ENV2</accession>
<protein>
    <submittedName>
        <fullName evidence="6">Serine protease Do</fullName>
    </submittedName>
</protein>
<dbReference type="InterPro" id="IPR043504">
    <property type="entry name" value="Peptidase_S1_PA_chymotrypsin"/>
</dbReference>
<evidence type="ECO:0000313" key="7">
    <source>
        <dbReference type="Proteomes" id="UP000247523"/>
    </source>
</evidence>
<proteinExistence type="inferred from homology"/>
<feature type="compositionally biased region" description="Low complexity" evidence="4">
    <location>
        <begin position="11"/>
        <end position="29"/>
    </location>
</feature>
<dbReference type="RefSeq" id="WP_110291597.1">
    <property type="nucleotide sequence ID" value="NZ_QICS01000010.1"/>
</dbReference>
<comment type="caution">
    <text evidence="6">The sequence shown here is derived from an EMBL/GenBank/DDBJ whole genome shotgun (WGS) entry which is preliminary data.</text>
</comment>
<dbReference type="PRINTS" id="PR00834">
    <property type="entry name" value="PROTEASES2C"/>
</dbReference>
<evidence type="ECO:0000256" key="1">
    <source>
        <dbReference type="ARBA" id="ARBA00010541"/>
    </source>
</evidence>